<dbReference type="InterPro" id="IPR024084">
    <property type="entry name" value="IsoPropMal-DH-like_dom"/>
</dbReference>
<gene>
    <name evidence="4" type="ORF">MSPICULIGERA_LOCUS22077</name>
</gene>
<dbReference type="EMBL" id="CATQJA010002665">
    <property type="protein sequence ID" value="CAJ0584009.1"/>
    <property type="molecule type" value="Genomic_DNA"/>
</dbReference>
<dbReference type="Gene3D" id="3.40.718.10">
    <property type="entry name" value="Isopropylmalate Dehydrogenase"/>
    <property type="match status" value="2"/>
</dbReference>
<evidence type="ECO:0000313" key="5">
    <source>
        <dbReference type="Proteomes" id="UP001177023"/>
    </source>
</evidence>
<dbReference type="PANTHER" id="PTHR11835:SF42">
    <property type="entry name" value="ISOCITRATE DEHYDROGENASE [NAD] SUBUNIT BETA, MITOCHONDRIAL"/>
    <property type="match status" value="1"/>
</dbReference>
<name>A0AA36DAA1_9BILA</name>
<evidence type="ECO:0000313" key="4">
    <source>
        <dbReference type="EMBL" id="CAJ0584009.1"/>
    </source>
</evidence>
<dbReference type="AlphaFoldDB" id="A0AA36DAA1"/>
<protein>
    <recommendedName>
        <fullName evidence="3">Isopropylmalate dehydrogenase-like domain-containing protein</fullName>
    </recommendedName>
</protein>
<dbReference type="Pfam" id="PF00180">
    <property type="entry name" value="Iso_dh"/>
    <property type="match status" value="2"/>
</dbReference>
<dbReference type="Proteomes" id="UP001177023">
    <property type="component" value="Unassembled WGS sequence"/>
</dbReference>
<evidence type="ECO:0000256" key="1">
    <source>
        <dbReference type="ARBA" id="ARBA00007769"/>
    </source>
</evidence>
<dbReference type="GO" id="GO:0006102">
    <property type="term" value="P:isocitrate metabolic process"/>
    <property type="evidence" value="ECO:0007669"/>
    <property type="project" value="TreeGrafter"/>
</dbReference>
<keyword evidence="5" id="KW-1185">Reference proteome</keyword>
<feature type="domain" description="Isopropylmalate dehydrogenase-like" evidence="3">
    <location>
        <begin position="36"/>
        <end position="332"/>
    </location>
</feature>
<organism evidence="4 5">
    <name type="scientific">Mesorhabditis spiculigera</name>
    <dbReference type="NCBI Taxonomy" id="96644"/>
    <lineage>
        <taxon>Eukaryota</taxon>
        <taxon>Metazoa</taxon>
        <taxon>Ecdysozoa</taxon>
        <taxon>Nematoda</taxon>
        <taxon>Chromadorea</taxon>
        <taxon>Rhabditida</taxon>
        <taxon>Rhabditina</taxon>
        <taxon>Rhabditomorpha</taxon>
        <taxon>Rhabditoidea</taxon>
        <taxon>Rhabditidae</taxon>
        <taxon>Mesorhabditinae</taxon>
        <taxon>Mesorhabditis</taxon>
    </lineage>
</organism>
<sequence length="338" mass="37552">MESDASILLKDAEPSPAHCVSQFDTGGSWVGRHSCPEPVIEGVHKLKELFLSEVHWSRSESLESAVEAIRRNNNVALKGAIQEATMLHTEGDIQGLNMRLRKKLDLFANVCHIKTIPGIKTRHGKDLDFVIIREQTEGEYSALEHELVPGVIECLKISTRPKIERIAKFAFDYATKHGRKKVTAVHKANIMKLGDGLFLRICNEVAKFTRASTNPNSLTDGDAEPLWKHHAITWQLDLSEGAGVVPAESVGSDYVIFEPGSRHSFQAAFGRQIANPTAMILCFANMLKHLHLDIYGRRCIDGKSVLDVIKEGKVRTQDLGGYAKTMEFADAVITKFKI</sequence>
<dbReference type="GO" id="GO:0006099">
    <property type="term" value="P:tricarboxylic acid cycle"/>
    <property type="evidence" value="ECO:0007669"/>
    <property type="project" value="UniProtKB-KW"/>
</dbReference>
<proteinExistence type="inferred from homology"/>
<evidence type="ECO:0000256" key="2">
    <source>
        <dbReference type="ARBA" id="ARBA00022532"/>
    </source>
</evidence>
<evidence type="ECO:0000259" key="3">
    <source>
        <dbReference type="SMART" id="SM01329"/>
    </source>
</evidence>
<comment type="similarity">
    <text evidence="1">Belongs to the isocitrate and isopropylmalate dehydrogenases family.</text>
</comment>
<accession>A0AA36DAA1</accession>
<comment type="caution">
    <text evidence="4">The sequence shown here is derived from an EMBL/GenBank/DDBJ whole genome shotgun (WGS) entry which is preliminary data.</text>
</comment>
<dbReference type="PANTHER" id="PTHR11835">
    <property type="entry name" value="DECARBOXYLATING DEHYDROGENASES-ISOCITRATE, ISOPROPYLMALATE, TARTRATE"/>
    <property type="match status" value="1"/>
</dbReference>
<reference evidence="4" key="1">
    <citation type="submission" date="2023-06" db="EMBL/GenBank/DDBJ databases">
        <authorList>
            <person name="Delattre M."/>
        </authorList>
    </citation>
    <scope>NUCLEOTIDE SEQUENCE</scope>
    <source>
        <strain evidence="4">AF72</strain>
    </source>
</reference>
<feature type="non-terminal residue" evidence="4">
    <location>
        <position position="338"/>
    </location>
</feature>
<dbReference type="GO" id="GO:0005739">
    <property type="term" value="C:mitochondrion"/>
    <property type="evidence" value="ECO:0007669"/>
    <property type="project" value="TreeGrafter"/>
</dbReference>
<keyword evidence="2" id="KW-0816">Tricarboxylic acid cycle</keyword>
<dbReference type="SUPFAM" id="SSF53659">
    <property type="entry name" value="Isocitrate/Isopropylmalate dehydrogenase-like"/>
    <property type="match status" value="1"/>
</dbReference>
<dbReference type="SMART" id="SM01329">
    <property type="entry name" value="Iso_dh"/>
    <property type="match status" value="1"/>
</dbReference>